<evidence type="ECO:0000256" key="1">
    <source>
        <dbReference type="SAM" id="MobiDB-lite"/>
    </source>
</evidence>
<reference evidence="2 3" key="1">
    <citation type="submission" date="2017-07" db="EMBL/GenBank/DDBJ databases">
        <title>Genome sequence of the Sordaria macrospora wild type strain R19027.</title>
        <authorList>
            <person name="Nowrousian M."/>
            <person name="Teichert I."/>
            <person name="Kueck U."/>
        </authorList>
    </citation>
    <scope>NUCLEOTIDE SEQUENCE [LARGE SCALE GENOMIC DNA]</scope>
    <source>
        <strain evidence="2 3">R19027</strain>
        <tissue evidence="2">Mycelium</tissue>
    </source>
</reference>
<organism evidence="2 3">
    <name type="scientific">Sordaria macrospora</name>
    <dbReference type="NCBI Taxonomy" id="5147"/>
    <lineage>
        <taxon>Eukaryota</taxon>
        <taxon>Fungi</taxon>
        <taxon>Dikarya</taxon>
        <taxon>Ascomycota</taxon>
        <taxon>Pezizomycotina</taxon>
        <taxon>Sordariomycetes</taxon>
        <taxon>Sordariomycetidae</taxon>
        <taxon>Sordariales</taxon>
        <taxon>Sordariaceae</taxon>
        <taxon>Sordaria</taxon>
    </lineage>
</organism>
<gene>
    <name evidence="2" type="ORF">SMACR_04877</name>
</gene>
<protein>
    <submittedName>
        <fullName evidence="2">Uncharacterized protein</fullName>
    </submittedName>
</protein>
<dbReference type="Proteomes" id="UP000433876">
    <property type="component" value="Unassembled WGS sequence"/>
</dbReference>
<dbReference type="AlphaFoldDB" id="A0A8S8ZU61"/>
<sequence>MGRKNRNPAWREANIWEKPEPARRYSTWATTTWRTSTWGSDHADPDPDPEAHIQPEEQQEEEEDGEEKVTKKKKKKPSIWRSLACGMKTALACDMFKPAFPWIAHLRCHFLAFNVSSTTQERGTGGKGGPSTPPMFRLFDWTLSPRGNIRQDALIWYLGWR</sequence>
<comment type="caution">
    <text evidence="2">The sequence shown here is derived from an EMBL/GenBank/DDBJ whole genome shotgun (WGS) entry which is preliminary data.</text>
</comment>
<feature type="compositionally biased region" description="Basic and acidic residues" evidence="1">
    <location>
        <begin position="41"/>
        <end position="55"/>
    </location>
</feature>
<name>A0A8S8ZU61_SORMA</name>
<dbReference type="VEuPathDB" id="FungiDB:SMAC_04877"/>
<dbReference type="OMA" id="FKPAFPW"/>
<feature type="region of interest" description="Disordered" evidence="1">
    <location>
        <begin position="35"/>
        <end position="78"/>
    </location>
</feature>
<accession>A0A8S8ZU61</accession>
<evidence type="ECO:0000313" key="2">
    <source>
        <dbReference type="EMBL" id="KAA8634334.1"/>
    </source>
</evidence>
<feature type="compositionally biased region" description="Acidic residues" evidence="1">
    <location>
        <begin position="57"/>
        <end position="66"/>
    </location>
</feature>
<evidence type="ECO:0000313" key="3">
    <source>
        <dbReference type="Proteomes" id="UP000433876"/>
    </source>
</evidence>
<proteinExistence type="predicted"/>
<dbReference type="EMBL" id="NMPR01000024">
    <property type="protein sequence ID" value="KAA8634334.1"/>
    <property type="molecule type" value="Genomic_DNA"/>
</dbReference>